<dbReference type="InterPro" id="IPR036388">
    <property type="entry name" value="WH-like_DNA-bd_sf"/>
</dbReference>
<dbReference type="SUPFAM" id="SSF46785">
    <property type="entry name" value="Winged helix' DNA-binding domain"/>
    <property type="match status" value="1"/>
</dbReference>
<dbReference type="PANTHER" id="PTHR46078">
    <property type="entry name" value="FORKHEAD BOX PROTEIN J2 FAMILY MEMBER"/>
    <property type="match status" value="1"/>
</dbReference>
<reference evidence="7 8" key="1">
    <citation type="journal article" date="2015" name="Genome Biol. Evol.">
        <title>Phylogenomic analyses indicate that early fungi evolved digesting cell walls of algal ancestors of land plants.</title>
        <authorList>
            <person name="Chang Y."/>
            <person name="Wang S."/>
            <person name="Sekimoto S."/>
            <person name="Aerts A.L."/>
            <person name="Choi C."/>
            <person name="Clum A."/>
            <person name="LaButti K.M."/>
            <person name="Lindquist E.A."/>
            <person name="Yee Ngan C."/>
            <person name="Ohm R.A."/>
            <person name="Salamov A.A."/>
            <person name="Grigoriev I.V."/>
            <person name="Spatafora J.W."/>
            <person name="Berbee M.L."/>
        </authorList>
    </citation>
    <scope>NUCLEOTIDE SEQUENCE [LARGE SCALE GENOMIC DNA]</scope>
    <source>
        <strain evidence="7 8">JEL478</strain>
    </source>
</reference>
<keyword evidence="4 5" id="KW-0539">Nucleus</keyword>
<dbReference type="InterPro" id="IPR001766">
    <property type="entry name" value="Fork_head_dom"/>
</dbReference>
<evidence type="ECO:0000259" key="6">
    <source>
        <dbReference type="PROSITE" id="PS50039"/>
    </source>
</evidence>
<name>A0A139A4D9_GONPJ</name>
<comment type="subcellular location">
    <subcellularLocation>
        <location evidence="5">Nucleus</location>
    </subcellularLocation>
</comment>
<dbReference type="Proteomes" id="UP000070544">
    <property type="component" value="Unassembled WGS sequence"/>
</dbReference>
<dbReference type="InterPro" id="IPR045912">
    <property type="entry name" value="FOXJ2/3-like"/>
</dbReference>
<dbReference type="OrthoDB" id="5954824at2759"/>
<dbReference type="PROSITE" id="PS00658">
    <property type="entry name" value="FORK_HEAD_2"/>
    <property type="match status" value="1"/>
</dbReference>
<evidence type="ECO:0000256" key="1">
    <source>
        <dbReference type="ARBA" id="ARBA00023015"/>
    </source>
</evidence>
<sequence>IITQAIRSSPSHQLTLNDIYNWVMENYPYYQNAAHGWKNSIRHNLSLNKQFVRVPRPHNEPGKGAYWTVD</sequence>
<protein>
    <submittedName>
        <fullName evidence="7">Sloppy paired</fullName>
    </submittedName>
</protein>
<dbReference type="PANTHER" id="PTHR46078:SF2">
    <property type="entry name" value="FORK-HEAD DOMAIN-CONTAINING PROTEIN"/>
    <property type="match status" value="1"/>
</dbReference>
<dbReference type="PROSITE" id="PS50039">
    <property type="entry name" value="FORK_HEAD_3"/>
    <property type="match status" value="1"/>
</dbReference>
<keyword evidence="3" id="KW-0804">Transcription</keyword>
<gene>
    <name evidence="7" type="ORF">M427DRAFT_79132</name>
</gene>
<feature type="DNA-binding region" description="Fork-head" evidence="5">
    <location>
        <begin position="1"/>
        <end position="70"/>
    </location>
</feature>
<accession>A0A139A4D9</accession>
<evidence type="ECO:0000256" key="3">
    <source>
        <dbReference type="ARBA" id="ARBA00023163"/>
    </source>
</evidence>
<keyword evidence="2 5" id="KW-0238">DNA-binding</keyword>
<proteinExistence type="predicted"/>
<keyword evidence="1" id="KW-0805">Transcription regulation</keyword>
<evidence type="ECO:0000256" key="5">
    <source>
        <dbReference type="PROSITE-ProRule" id="PRU00089"/>
    </source>
</evidence>
<evidence type="ECO:0000313" key="8">
    <source>
        <dbReference type="Proteomes" id="UP000070544"/>
    </source>
</evidence>
<keyword evidence="8" id="KW-1185">Reference proteome</keyword>
<feature type="non-terminal residue" evidence="7">
    <location>
        <position position="1"/>
    </location>
</feature>
<dbReference type="Gene3D" id="1.10.10.10">
    <property type="entry name" value="Winged helix-like DNA-binding domain superfamily/Winged helix DNA-binding domain"/>
    <property type="match status" value="1"/>
</dbReference>
<dbReference type="CDD" id="cd00059">
    <property type="entry name" value="FH_FOX"/>
    <property type="match status" value="1"/>
</dbReference>
<feature type="non-terminal residue" evidence="7">
    <location>
        <position position="70"/>
    </location>
</feature>
<dbReference type="STRING" id="1344416.A0A139A4D9"/>
<dbReference type="InterPro" id="IPR036390">
    <property type="entry name" value="WH_DNA-bd_sf"/>
</dbReference>
<dbReference type="PRINTS" id="PR00053">
    <property type="entry name" value="FORKHEAD"/>
</dbReference>
<dbReference type="InterPro" id="IPR030456">
    <property type="entry name" value="TF_fork_head_CS_2"/>
</dbReference>
<dbReference type="GO" id="GO:0005634">
    <property type="term" value="C:nucleus"/>
    <property type="evidence" value="ECO:0007669"/>
    <property type="project" value="UniProtKB-SubCell"/>
</dbReference>
<evidence type="ECO:0000256" key="4">
    <source>
        <dbReference type="ARBA" id="ARBA00023242"/>
    </source>
</evidence>
<dbReference type="GO" id="GO:0000981">
    <property type="term" value="F:DNA-binding transcription factor activity, RNA polymerase II-specific"/>
    <property type="evidence" value="ECO:0007669"/>
    <property type="project" value="TreeGrafter"/>
</dbReference>
<dbReference type="SMART" id="SM00339">
    <property type="entry name" value="FH"/>
    <property type="match status" value="1"/>
</dbReference>
<dbReference type="FunFam" id="1.10.10.10:FF:000135">
    <property type="entry name" value="forkhead box protein G1"/>
    <property type="match status" value="1"/>
</dbReference>
<dbReference type="AlphaFoldDB" id="A0A139A4D9"/>
<organism evidence="7 8">
    <name type="scientific">Gonapodya prolifera (strain JEL478)</name>
    <name type="common">Monoblepharis prolifera</name>
    <dbReference type="NCBI Taxonomy" id="1344416"/>
    <lineage>
        <taxon>Eukaryota</taxon>
        <taxon>Fungi</taxon>
        <taxon>Fungi incertae sedis</taxon>
        <taxon>Chytridiomycota</taxon>
        <taxon>Chytridiomycota incertae sedis</taxon>
        <taxon>Monoblepharidomycetes</taxon>
        <taxon>Monoblepharidales</taxon>
        <taxon>Gonapodyaceae</taxon>
        <taxon>Gonapodya</taxon>
    </lineage>
</organism>
<evidence type="ECO:0000256" key="2">
    <source>
        <dbReference type="ARBA" id="ARBA00023125"/>
    </source>
</evidence>
<dbReference type="Pfam" id="PF00250">
    <property type="entry name" value="Forkhead"/>
    <property type="match status" value="1"/>
</dbReference>
<feature type="domain" description="Fork-head" evidence="6">
    <location>
        <begin position="1"/>
        <end position="70"/>
    </location>
</feature>
<evidence type="ECO:0000313" key="7">
    <source>
        <dbReference type="EMBL" id="KXS11458.1"/>
    </source>
</evidence>
<dbReference type="EMBL" id="KQ965802">
    <property type="protein sequence ID" value="KXS11458.1"/>
    <property type="molecule type" value="Genomic_DNA"/>
</dbReference>
<dbReference type="GO" id="GO:0000978">
    <property type="term" value="F:RNA polymerase II cis-regulatory region sequence-specific DNA binding"/>
    <property type="evidence" value="ECO:0007669"/>
    <property type="project" value="TreeGrafter"/>
</dbReference>
<dbReference type="OMA" id="MPRDITE"/>